<comment type="caution">
    <text evidence="2">The sequence shown here is derived from an EMBL/GenBank/DDBJ whole genome shotgun (WGS) entry which is preliminary data.</text>
</comment>
<evidence type="ECO:0000313" key="2">
    <source>
        <dbReference type="EMBL" id="RCX18663.1"/>
    </source>
</evidence>
<proteinExistence type="predicted"/>
<evidence type="ECO:0000256" key="1">
    <source>
        <dbReference type="SAM" id="Phobius"/>
    </source>
</evidence>
<keyword evidence="1" id="KW-1133">Transmembrane helix</keyword>
<dbReference type="InterPro" id="IPR046674">
    <property type="entry name" value="DUF6544"/>
</dbReference>
<dbReference type="RefSeq" id="WP_245954882.1">
    <property type="nucleotide sequence ID" value="NZ_QPJW01000006.1"/>
</dbReference>
<dbReference type="AlphaFoldDB" id="A0A369BAW3"/>
<protein>
    <submittedName>
        <fullName evidence="2">Uncharacterized protein</fullName>
    </submittedName>
</protein>
<keyword evidence="3" id="KW-1185">Reference proteome</keyword>
<sequence length="288" mass="32070">MGKRNGGRRSMWLIGAIVIVVVLGVVVFFNIPYSKTKTEFHRTAAEYIGRLDMGAGPDVFTKEELESLPLPVKRYFEYSGYLGTPKRPYVKANFKQVNFMLSPDKPPLTIDYTQYNFAGEPVRMAFIDTAMYGIPFQGFDSYVDGRGRMKGVLAKTVTLFNQTGEAMNKACLVTVLSESLILIPQAALQPYITWESMDDTHAKATISGYGISASGIFTFSREGALLSFATDDRAVIATDGTTQQVGWTAKFDDYKIVNGIRQPTRLQAVWNYDSGDLIYFDSDNLAIE</sequence>
<organism evidence="2 3">
    <name type="scientific">Fontibacillus phaseoli</name>
    <dbReference type="NCBI Taxonomy" id="1416533"/>
    <lineage>
        <taxon>Bacteria</taxon>
        <taxon>Bacillati</taxon>
        <taxon>Bacillota</taxon>
        <taxon>Bacilli</taxon>
        <taxon>Bacillales</taxon>
        <taxon>Paenibacillaceae</taxon>
        <taxon>Fontibacillus</taxon>
    </lineage>
</organism>
<reference evidence="2 3" key="1">
    <citation type="submission" date="2018-07" db="EMBL/GenBank/DDBJ databases">
        <title>Genomic Encyclopedia of Type Strains, Phase III (KMG-III): the genomes of soil and plant-associated and newly described type strains.</title>
        <authorList>
            <person name="Whitman W."/>
        </authorList>
    </citation>
    <scope>NUCLEOTIDE SEQUENCE [LARGE SCALE GENOMIC DNA]</scope>
    <source>
        <strain evidence="2 3">CECT 8333</strain>
    </source>
</reference>
<keyword evidence="1" id="KW-0812">Transmembrane</keyword>
<gene>
    <name evidence="2" type="ORF">DFP94_106197</name>
</gene>
<feature type="transmembrane region" description="Helical" evidence="1">
    <location>
        <begin position="12"/>
        <end position="33"/>
    </location>
</feature>
<dbReference type="Pfam" id="PF20181">
    <property type="entry name" value="DUF6544"/>
    <property type="match status" value="1"/>
</dbReference>
<dbReference type="Proteomes" id="UP000253090">
    <property type="component" value="Unassembled WGS sequence"/>
</dbReference>
<accession>A0A369BAW3</accession>
<name>A0A369BAW3_9BACL</name>
<evidence type="ECO:0000313" key="3">
    <source>
        <dbReference type="Proteomes" id="UP000253090"/>
    </source>
</evidence>
<dbReference type="EMBL" id="QPJW01000006">
    <property type="protein sequence ID" value="RCX18663.1"/>
    <property type="molecule type" value="Genomic_DNA"/>
</dbReference>
<keyword evidence="1" id="KW-0472">Membrane</keyword>